<proteinExistence type="predicted"/>
<name>A0A839E193_9PSEU</name>
<comment type="caution">
    <text evidence="2">The sequence shown here is derived from an EMBL/GenBank/DDBJ whole genome shotgun (WGS) entry which is preliminary data.</text>
</comment>
<reference evidence="2 3" key="1">
    <citation type="submission" date="2020-07" db="EMBL/GenBank/DDBJ databases">
        <title>Sequencing the genomes of 1000 actinobacteria strains.</title>
        <authorList>
            <person name="Klenk H.-P."/>
        </authorList>
    </citation>
    <scope>NUCLEOTIDE SEQUENCE [LARGE SCALE GENOMIC DNA]</scope>
    <source>
        <strain evidence="2 3">DSM 45975</strain>
    </source>
</reference>
<evidence type="ECO:0000313" key="2">
    <source>
        <dbReference type="EMBL" id="MBA8826286.1"/>
    </source>
</evidence>
<feature type="compositionally biased region" description="Polar residues" evidence="1">
    <location>
        <begin position="75"/>
        <end position="87"/>
    </location>
</feature>
<evidence type="ECO:0000256" key="1">
    <source>
        <dbReference type="SAM" id="MobiDB-lite"/>
    </source>
</evidence>
<gene>
    <name evidence="2" type="ORF">FHX42_003662</name>
</gene>
<accession>A0A839E193</accession>
<dbReference type="AlphaFoldDB" id="A0A839E193"/>
<protein>
    <submittedName>
        <fullName evidence="2">Uncharacterized protein</fullName>
    </submittedName>
</protein>
<dbReference type="Proteomes" id="UP000569329">
    <property type="component" value="Unassembled WGS sequence"/>
</dbReference>
<organism evidence="2 3">
    <name type="scientific">Halosaccharopolyspora lacisalsi</name>
    <dbReference type="NCBI Taxonomy" id="1000566"/>
    <lineage>
        <taxon>Bacteria</taxon>
        <taxon>Bacillati</taxon>
        <taxon>Actinomycetota</taxon>
        <taxon>Actinomycetes</taxon>
        <taxon>Pseudonocardiales</taxon>
        <taxon>Pseudonocardiaceae</taxon>
        <taxon>Halosaccharopolyspora</taxon>
    </lineage>
</organism>
<sequence>MVRPRCTDLDKSRRETAVAFRDREAGADSRRMVFETPAVRSEKVTAVEILADGVLLIALSSQAEQVADQHGPMTAMNTASSSTNRGINSADHDSRQRVPVTGNTG</sequence>
<feature type="region of interest" description="Disordered" evidence="1">
    <location>
        <begin position="68"/>
        <end position="105"/>
    </location>
</feature>
<keyword evidence="3" id="KW-1185">Reference proteome</keyword>
<evidence type="ECO:0000313" key="3">
    <source>
        <dbReference type="Proteomes" id="UP000569329"/>
    </source>
</evidence>
<dbReference type="EMBL" id="JACGWZ010000005">
    <property type="protein sequence ID" value="MBA8826286.1"/>
    <property type="molecule type" value="Genomic_DNA"/>
</dbReference>